<organism evidence="2">
    <name type="scientific">Fusarium oxysporum f. sp. vasinfectum 25433</name>
    <dbReference type="NCBI Taxonomy" id="1089449"/>
    <lineage>
        <taxon>Eukaryota</taxon>
        <taxon>Fungi</taxon>
        <taxon>Dikarya</taxon>
        <taxon>Ascomycota</taxon>
        <taxon>Pezizomycotina</taxon>
        <taxon>Sordariomycetes</taxon>
        <taxon>Hypocreomycetidae</taxon>
        <taxon>Hypocreales</taxon>
        <taxon>Nectriaceae</taxon>
        <taxon>Fusarium</taxon>
        <taxon>Fusarium oxysporum species complex</taxon>
    </lineage>
</organism>
<keyword evidence="1" id="KW-0812">Transmembrane</keyword>
<dbReference type="AlphaFoldDB" id="X0LRF9"/>
<reference evidence="2" key="2">
    <citation type="submission" date="2012-05" db="EMBL/GenBank/DDBJ databases">
        <title>The Genome Annotation of Fusarium oxysporum Cotton.</title>
        <authorList>
            <consortium name="The Broad Institute Genomics Platform"/>
            <person name="Ma L.-J."/>
            <person name="Corby-Kistler H."/>
            <person name="Broz K."/>
            <person name="Gale L.R."/>
            <person name="Jonkers W."/>
            <person name="O'Donnell K."/>
            <person name="Ploetz R."/>
            <person name="Steinberg C."/>
            <person name="Schwartz D.C."/>
            <person name="VanEtten H."/>
            <person name="Zhou S."/>
            <person name="Young S.K."/>
            <person name="Zeng Q."/>
            <person name="Gargeya S."/>
            <person name="Fitzgerald M."/>
            <person name="Abouelleil A."/>
            <person name="Alvarado L."/>
            <person name="Chapman S.B."/>
            <person name="Gainer-Dewar J."/>
            <person name="Goldberg J."/>
            <person name="Griggs A."/>
            <person name="Gujja S."/>
            <person name="Hansen M."/>
            <person name="Howarth C."/>
            <person name="Imamovic A."/>
            <person name="Ireland A."/>
            <person name="Larimer J."/>
            <person name="McCowan C."/>
            <person name="Murphy C."/>
            <person name="Pearson M."/>
            <person name="Poon T.W."/>
            <person name="Priest M."/>
            <person name="Roberts A."/>
            <person name="Saif S."/>
            <person name="Shea T."/>
            <person name="Sykes S."/>
            <person name="Wortman J."/>
            <person name="Nusbaum C."/>
            <person name="Birren B."/>
        </authorList>
    </citation>
    <scope>NUCLEOTIDE SEQUENCE</scope>
    <source>
        <strain evidence="2">25433</strain>
    </source>
</reference>
<keyword evidence="1" id="KW-0472">Membrane</keyword>
<dbReference type="HOGENOM" id="CLU_2542626_0_0_1"/>
<dbReference type="Proteomes" id="UP000030701">
    <property type="component" value="Unassembled WGS sequence"/>
</dbReference>
<feature type="transmembrane region" description="Helical" evidence="1">
    <location>
        <begin position="70"/>
        <end position="91"/>
    </location>
</feature>
<evidence type="ECO:0000313" key="2">
    <source>
        <dbReference type="EMBL" id="EXM28584.1"/>
    </source>
</evidence>
<sequence>MIDDDSPLNWDRLSDASRIVSFVSRSISDMLPFATHEWAGEGSAVKRPAGDLEGQYTSNSASCSPRLNSLAAMACIICLAACICGTARMWLE</sequence>
<dbReference type="EMBL" id="JH657927">
    <property type="protein sequence ID" value="EXM28584.1"/>
    <property type="molecule type" value="Genomic_DNA"/>
</dbReference>
<proteinExistence type="predicted"/>
<name>X0LRF9_FUSOX</name>
<evidence type="ECO:0000256" key="1">
    <source>
        <dbReference type="SAM" id="Phobius"/>
    </source>
</evidence>
<accession>X0LRF9</accession>
<keyword evidence="1" id="KW-1133">Transmembrane helix</keyword>
<protein>
    <submittedName>
        <fullName evidence="2">Uncharacterized protein</fullName>
    </submittedName>
</protein>
<reference evidence="2" key="1">
    <citation type="submission" date="2011-11" db="EMBL/GenBank/DDBJ databases">
        <title>The Genome Sequence of Fusarium oxysporum Cotton.</title>
        <authorList>
            <consortium name="The Broad Institute Genome Sequencing Platform"/>
            <person name="Ma L.-J."/>
            <person name="Gale L.R."/>
            <person name="Schwartz D.C."/>
            <person name="Zhou S."/>
            <person name="Corby-Kistler H."/>
            <person name="Young S.K."/>
            <person name="Zeng Q."/>
            <person name="Gargeya S."/>
            <person name="Fitzgerald M."/>
            <person name="Haas B."/>
            <person name="Abouelleil A."/>
            <person name="Alvarado L."/>
            <person name="Arachchi H.M."/>
            <person name="Berlin A."/>
            <person name="Brown A."/>
            <person name="Chapman S.B."/>
            <person name="Chen Z."/>
            <person name="Dunbar C."/>
            <person name="Freedman E."/>
            <person name="Gearin G."/>
            <person name="Goldberg J."/>
            <person name="Griggs A."/>
            <person name="Gujja S."/>
            <person name="Heiman D."/>
            <person name="Howarth C."/>
            <person name="Larson L."/>
            <person name="Lui A."/>
            <person name="MacDonald P.J.P."/>
            <person name="Montmayeur A."/>
            <person name="Murphy C."/>
            <person name="Neiman D."/>
            <person name="Pearson M."/>
            <person name="Priest M."/>
            <person name="Roberts A."/>
            <person name="Saif S."/>
            <person name="Shea T."/>
            <person name="Shenoy N."/>
            <person name="Sisk P."/>
            <person name="Stolte C."/>
            <person name="Sykes S."/>
            <person name="Wortman J."/>
            <person name="Nusbaum C."/>
            <person name="Birren B."/>
        </authorList>
    </citation>
    <scope>NUCLEOTIDE SEQUENCE [LARGE SCALE GENOMIC DNA]</scope>
    <source>
        <strain evidence="2">25433</strain>
    </source>
</reference>
<gene>
    <name evidence="2" type="ORF">FOTG_05811</name>
</gene>